<dbReference type="InterPro" id="IPR011990">
    <property type="entry name" value="TPR-like_helical_dom_sf"/>
</dbReference>
<sequence length="290" mass="33567">YLEVEEKLRRIDEPRYLGLLYLRIGEVYHAEQNFARAHRYYREARDLVIRGGDSRDAVIALLGMAETALRMRDPAQARRCCSMALDLADELHDDSLARQCLGKFARLYVIPDTVRIPEELLGRIEASVRGDTTHAGLATRARVQLLRNHPDSALCTLHEAERRTSDPNDLPALLYTAYRANVRAGHYREASRDIHRYILMNDSLNRNALRQSAGMIEKEFLRERAAFAEYRMRSRRHWELVIAAMALLAAGGAAWVVRQQMRLQRERSERQLLLVREARAEYGRLSERLE</sequence>
<keyword evidence="1" id="KW-0472">Membrane</keyword>
<protein>
    <submittedName>
        <fullName evidence="2">TPR repeat-containing protein</fullName>
    </submittedName>
</protein>
<dbReference type="Gene3D" id="1.25.40.10">
    <property type="entry name" value="Tetratricopeptide repeat domain"/>
    <property type="match status" value="1"/>
</dbReference>
<evidence type="ECO:0000256" key="1">
    <source>
        <dbReference type="SAM" id="Phobius"/>
    </source>
</evidence>
<name>K1RCY6_9ZZZZ</name>
<accession>K1RCY6</accession>
<organism evidence="2">
    <name type="scientific">human gut metagenome</name>
    <dbReference type="NCBI Taxonomy" id="408170"/>
    <lineage>
        <taxon>unclassified sequences</taxon>
        <taxon>metagenomes</taxon>
        <taxon>organismal metagenomes</taxon>
    </lineage>
</organism>
<reference evidence="2" key="1">
    <citation type="journal article" date="2013" name="Environ. Microbiol.">
        <title>Microbiota from the distal guts of lean and obese adolescents exhibit partial functional redundancy besides clear differences in community structure.</title>
        <authorList>
            <person name="Ferrer M."/>
            <person name="Ruiz A."/>
            <person name="Lanza F."/>
            <person name="Haange S.B."/>
            <person name="Oberbach A."/>
            <person name="Till H."/>
            <person name="Bargiela R."/>
            <person name="Campoy C."/>
            <person name="Segura M.T."/>
            <person name="Richter M."/>
            <person name="von Bergen M."/>
            <person name="Seifert J."/>
            <person name="Suarez A."/>
        </authorList>
    </citation>
    <scope>NUCLEOTIDE SEQUENCE</scope>
</reference>
<keyword evidence="1" id="KW-1133">Transmembrane helix</keyword>
<feature type="non-terminal residue" evidence="2">
    <location>
        <position position="1"/>
    </location>
</feature>
<dbReference type="SUPFAM" id="SSF48452">
    <property type="entry name" value="TPR-like"/>
    <property type="match status" value="1"/>
</dbReference>
<feature type="non-terminal residue" evidence="2">
    <location>
        <position position="290"/>
    </location>
</feature>
<dbReference type="EMBL" id="AJWY01014515">
    <property type="protein sequence ID" value="EKC43543.1"/>
    <property type="molecule type" value="Genomic_DNA"/>
</dbReference>
<comment type="caution">
    <text evidence="2">The sequence shown here is derived from an EMBL/GenBank/DDBJ whole genome shotgun (WGS) entry which is preliminary data.</text>
</comment>
<proteinExistence type="predicted"/>
<evidence type="ECO:0000313" key="2">
    <source>
        <dbReference type="EMBL" id="EKC43543.1"/>
    </source>
</evidence>
<feature type="transmembrane region" description="Helical" evidence="1">
    <location>
        <begin position="238"/>
        <end position="257"/>
    </location>
</feature>
<keyword evidence="1" id="KW-0812">Transmembrane</keyword>
<gene>
    <name evidence="2" type="ORF">LEA_21094</name>
</gene>
<dbReference type="AlphaFoldDB" id="K1RCY6"/>